<gene>
    <name evidence="5" type="primary">vapC</name>
    <name evidence="7" type="ORF">OKA04_07740</name>
</gene>
<reference evidence="7 8" key="1">
    <citation type="submission" date="2022-10" db="EMBL/GenBank/DDBJ databases">
        <title>Luteolibacter flavescens strain MCCC 1K03193, whole genome shotgun sequencing project.</title>
        <authorList>
            <person name="Zhao G."/>
            <person name="Shen L."/>
        </authorList>
    </citation>
    <scope>NUCLEOTIDE SEQUENCE [LARGE SCALE GENOMIC DNA]</scope>
    <source>
        <strain evidence="7 8">MCCC 1K03193</strain>
    </source>
</reference>
<evidence type="ECO:0000313" key="7">
    <source>
        <dbReference type="EMBL" id="MCW1884621.1"/>
    </source>
</evidence>
<dbReference type="InterPro" id="IPR002716">
    <property type="entry name" value="PIN_dom"/>
</dbReference>
<evidence type="ECO:0000256" key="5">
    <source>
        <dbReference type="HAMAP-Rule" id="MF_00265"/>
    </source>
</evidence>
<organism evidence="7 8">
    <name type="scientific">Luteolibacter flavescens</name>
    <dbReference type="NCBI Taxonomy" id="1859460"/>
    <lineage>
        <taxon>Bacteria</taxon>
        <taxon>Pseudomonadati</taxon>
        <taxon>Verrucomicrobiota</taxon>
        <taxon>Verrucomicrobiia</taxon>
        <taxon>Verrucomicrobiales</taxon>
        <taxon>Verrucomicrobiaceae</taxon>
        <taxon>Luteolibacter</taxon>
    </lineage>
</organism>
<evidence type="ECO:0000256" key="3">
    <source>
        <dbReference type="ARBA" id="ARBA00022723"/>
    </source>
</evidence>
<keyword evidence="5" id="KW-0800">Toxin</keyword>
<keyword evidence="3 5" id="KW-0479">Metal-binding</keyword>
<dbReference type="SUPFAM" id="SSF88723">
    <property type="entry name" value="PIN domain-like"/>
    <property type="match status" value="1"/>
</dbReference>
<dbReference type="InterPro" id="IPR029060">
    <property type="entry name" value="PIN-like_dom_sf"/>
</dbReference>
<dbReference type="Pfam" id="PF01850">
    <property type="entry name" value="PIN"/>
    <property type="match status" value="1"/>
</dbReference>
<evidence type="ECO:0000256" key="2">
    <source>
        <dbReference type="ARBA" id="ARBA00022722"/>
    </source>
</evidence>
<dbReference type="InterPro" id="IPR022907">
    <property type="entry name" value="VapC_family"/>
</dbReference>
<keyword evidence="1 5" id="KW-1277">Toxin-antitoxin system</keyword>
<evidence type="ECO:0000313" key="8">
    <source>
        <dbReference type="Proteomes" id="UP001207930"/>
    </source>
</evidence>
<dbReference type="Proteomes" id="UP001207930">
    <property type="component" value="Unassembled WGS sequence"/>
</dbReference>
<comment type="caution">
    <text evidence="7">The sequence shown here is derived from an EMBL/GenBank/DDBJ whole genome shotgun (WGS) entry which is preliminary data.</text>
</comment>
<keyword evidence="5" id="KW-0460">Magnesium</keyword>
<protein>
    <recommendedName>
        <fullName evidence="5">Ribonuclease VapC</fullName>
        <shortName evidence="5">RNase VapC</shortName>
        <ecNumber evidence="5">3.1.-.-</ecNumber>
    </recommendedName>
    <alternativeName>
        <fullName evidence="5">Toxin VapC</fullName>
    </alternativeName>
</protein>
<keyword evidence="4 5" id="KW-0378">Hydrolase</keyword>
<comment type="cofactor">
    <cofactor evidence="5">
        <name>Mg(2+)</name>
        <dbReference type="ChEBI" id="CHEBI:18420"/>
    </cofactor>
</comment>
<proteinExistence type="inferred from homology"/>
<comment type="function">
    <text evidence="5">Toxic component of a toxin-antitoxin (TA) system. An RNase.</text>
</comment>
<evidence type="ECO:0000259" key="6">
    <source>
        <dbReference type="Pfam" id="PF01850"/>
    </source>
</evidence>
<feature type="binding site" evidence="5">
    <location>
        <position position="106"/>
    </location>
    <ligand>
        <name>Mg(2+)</name>
        <dbReference type="ChEBI" id="CHEBI:18420"/>
    </ligand>
</feature>
<sequence length="136" mass="14620">MTYLLDVNVLVAWGWADHAEHRRVVAWLASMKKVEEACILTSSIPELGFIRVSLQRAAGRLAMEDAVQTLRSMIGSLGDSHGFLPDDQSAVEGFPSWCDGASRTTDAHLLALAMKNGAELATLDLGIPGAFVIPSL</sequence>
<dbReference type="EMBL" id="JAPDDS010000003">
    <property type="protein sequence ID" value="MCW1884621.1"/>
    <property type="molecule type" value="Genomic_DNA"/>
</dbReference>
<dbReference type="Gene3D" id="3.40.50.1010">
    <property type="entry name" value="5'-nuclease"/>
    <property type="match status" value="1"/>
</dbReference>
<feature type="domain" description="PIN" evidence="6">
    <location>
        <begin position="3"/>
        <end position="125"/>
    </location>
</feature>
<feature type="binding site" evidence="5">
    <location>
        <position position="6"/>
    </location>
    <ligand>
        <name>Mg(2+)</name>
        <dbReference type="ChEBI" id="CHEBI:18420"/>
    </ligand>
</feature>
<keyword evidence="2 5" id="KW-0540">Nuclease</keyword>
<accession>A0ABT3FM26</accession>
<evidence type="ECO:0000256" key="4">
    <source>
        <dbReference type="ARBA" id="ARBA00022801"/>
    </source>
</evidence>
<evidence type="ECO:0000256" key="1">
    <source>
        <dbReference type="ARBA" id="ARBA00022649"/>
    </source>
</evidence>
<comment type="similarity">
    <text evidence="5">Belongs to the PINc/VapC protein family.</text>
</comment>
<dbReference type="EC" id="3.1.-.-" evidence="5"/>
<name>A0ABT3FM26_9BACT</name>
<dbReference type="RefSeq" id="WP_264500578.1">
    <property type="nucleotide sequence ID" value="NZ_JAPDDS010000003.1"/>
</dbReference>
<dbReference type="HAMAP" id="MF_00265">
    <property type="entry name" value="VapC_Nob1"/>
    <property type="match status" value="1"/>
</dbReference>
<keyword evidence="8" id="KW-1185">Reference proteome</keyword>